<dbReference type="Proteomes" id="UP001160390">
    <property type="component" value="Unassembled WGS sequence"/>
</dbReference>
<organism evidence="4 5">
    <name type="scientific">Clonostachys chloroleuca</name>
    <dbReference type="NCBI Taxonomy" id="1926264"/>
    <lineage>
        <taxon>Eukaryota</taxon>
        <taxon>Fungi</taxon>
        <taxon>Dikarya</taxon>
        <taxon>Ascomycota</taxon>
        <taxon>Pezizomycotina</taxon>
        <taxon>Sordariomycetes</taxon>
        <taxon>Hypocreomycetidae</taxon>
        <taxon>Hypocreales</taxon>
        <taxon>Bionectriaceae</taxon>
        <taxon>Clonostachys</taxon>
    </lineage>
</organism>
<evidence type="ECO:0000313" key="4">
    <source>
        <dbReference type="EMBL" id="CAI6100974.1"/>
    </source>
</evidence>
<dbReference type="EMBL" id="CABFNP030001353">
    <property type="protein sequence ID" value="CAI6100974.1"/>
    <property type="molecule type" value="Genomic_DNA"/>
</dbReference>
<dbReference type="InterPro" id="IPR009081">
    <property type="entry name" value="PP-bd_ACP"/>
</dbReference>
<evidence type="ECO:0000256" key="1">
    <source>
        <dbReference type="ARBA" id="ARBA00022450"/>
    </source>
</evidence>
<comment type="caution">
    <text evidence="4">The sequence shown here is derived from an EMBL/GenBank/DDBJ whole genome shotgun (WGS) entry which is preliminary data.</text>
</comment>
<keyword evidence="5" id="KW-1185">Reference proteome</keyword>
<evidence type="ECO:0000256" key="2">
    <source>
        <dbReference type="ARBA" id="ARBA00022553"/>
    </source>
</evidence>
<sequence length="134" mass="14498">MSAGAGANLLSPLAYYGEPKPPAQWMKRELDQSQLLTPAMLFHAATTPEERSAVVVEALKEKLARALDLEPDYVAAGKRLSDYVLDSLMAVELRNWTRNDSGTTMTVFDTLCVAAIAEVGELVVAKVANTTSNK</sequence>
<dbReference type="AlphaFoldDB" id="A0AA35QFL2"/>
<feature type="domain" description="Carrier" evidence="3">
    <location>
        <begin position="50"/>
        <end position="127"/>
    </location>
</feature>
<dbReference type="GO" id="GO:0031177">
    <property type="term" value="F:phosphopantetheine binding"/>
    <property type="evidence" value="ECO:0007669"/>
    <property type="project" value="InterPro"/>
</dbReference>
<name>A0AA35QFL2_9HYPO</name>
<reference evidence="4" key="1">
    <citation type="submission" date="2023-01" db="EMBL/GenBank/DDBJ databases">
        <authorList>
            <person name="Piombo E."/>
        </authorList>
    </citation>
    <scope>NUCLEOTIDE SEQUENCE</scope>
</reference>
<gene>
    <name evidence="4" type="ORF">CCHLO57077_00007012</name>
</gene>
<dbReference type="SMART" id="SM00823">
    <property type="entry name" value="PKS_PP"/>
    <property type="match status" value="1"/>
</dbReference>
<protein>
    <recommendedName>
        <fullName evidence="3">Carrier domain-containing protein</fullName>
    </recommendedName>
</protein>
<dbReference type="Gene3D" id="1.10.1200.10">
    <property type="entry name" value="ACP-like"/>
    <property type="match status" value="1"/>
</dbReference>
<evidence type="ECO:0000259" key="3">
    <source>
        <dbReference type="PROSITE" id="PS50075"/>
    </source>
</evidence>
<evidence type="ECO:0000313" key="5">
    <source>
        <dbReference type="Proteomes" id="UP001160390"/>
    </source>
</evidence>
<dbReference type="PROSITE" id="PS50075">
    <property type="entry name" value="CARRIER"/>
    <property type="match status" value="1"/>
</dbReference>
<dbReference type="SUPFAM" id="SSF47336">
    <property type="entry name" value="ACP-like"/>
    <property type="match status" value="1"/>
</dbReference>
<keyword evidence="1" id="KW-0596">Phosphopantetheine</keyword>
<accession>A0AA35QFL2</accession>
<proteinExistence type="predicted"/>
<keyword evidence="2" id="KW-0597">Phosphoprotein</keyword>
<dbReference type="InterPro" id="IPR020806">
    <property type="entry name" value="PKS_PP-bd"/>
</dbReference>
<dbReference type="Pfam" id="PF23297">
    <property type="entry name" value="ACP_SdgA_C"/>
    <property type="match status" value="1"/>
</dbReference>
<dbReference type="InterPro" id="IPR036736">
    <property type="entry name" value="ACP-like_sf"/>
</dbReference>